<comment type="caution">
    <text evidence="1">The sequence shown here is derived from an EMBL/GenBank/DDBJ whole genome shotgun (WGS) entry which is preliminary data.</text>
</comment>
<dbReference type="EMBL" id="LUEZ02000054">
    <property type="protein sequence ID" value="RDB21575.1"/>
    <property type="molecule type" value="Genomic_DNA"/>
</dbReference>
<organism evidence="1 2">
    <name type="scientific">Hypsizygus marmoreus</name>
    <name type="common">White beech mushroom</name>
    <name type="synonym">Agaricus marmoreus</name>
    <dbReference type="NCBI Taxonomy" id="39966"/>
    <lineage>
        <taxon>Eukaryota</taxon>
        <taxon>Fungi</taxon>
        <taxon>Dikarya</taxon>
        <taxon>Basidiomycota</taxon>
        <taxon>Agaricomycotina</taxon>
        <taxon>Agaricomycetes</taxon>
        <taxon>Agaricomycetidae</taxon>
        <taxon>Agaricales</taxon>
        <taxon>Tricholomatineae</taxon>
        <taxon>Lyophyllaceae</taxon>
        <taxon>Hypsizygus</taxon>
    </lineage>
</organism>
<name>A0A369JMF7_HYPMA</name>
<sequence length="121" mass="13617">MRSWPPLYPSYQETSITLDGKSNEVLPPAGSGNTSHAIRKPAYVVSGATDHIRSTSCVRHWSFSTSIEMRSCPPRVAATHTPTQEAPASDCCCSQLCHLRLQFNRERQRQHSRFSLREPSF</sequence>
<keyword evidence="2" id="KW-1185">Reference proteome</keyword>
<protein>
    <submittedName>
        <fullName evidence="1">Uncharacterized protein</fullName>
    </submittedName>
</protein>
<proteinExistence type="predicted"/>
<dbReference type="InParanoid" id="A0A369JMF7"/>
<accession>A0A369JMF7</accession>
<reference evidence="1" key="1">
    <citation type="submission" date="2018-04" db="EMBL/GenBank/DDBJ databases">
        <title>Whole genome sequencing of Hypsizygus marmoreus.</title>
        <authorList>
            <person name="Choi I.-G."/>
            <person name="Min B."/>
            <person name="Kim J.-G."/>
            <person name="Kim S."/>
            <person name="Oh Y.-L."/>
            <person name="Kong W.-S."/>
            <person name="Park H."/>
            <person name="Jeong J."/>
            <person name="Song E.-S."/>
        </authorList>
    </citation>
    <scope>NUCLEOTIDE SEQUENCE [LARGE SCALE GENOMIC DNA]</scope>
    <source>
        <strain evidence="1">51987-8</strain>
    </source>
</reference>
<evidence type="ECO:0000313" key="1">
    <source>
        <dbReference type="EMBL" id="RDB21575.1"/>
    </source>
</evidence>
<dbReference type="AlphaFoldDB" id="A0A369JMF7"/>
<gene>
    <name evidence="1" type="ORF">Hypma_011188</name>
</gene>
<evidence type="ECO:0000313" key="2">
    <source>
        <dbReference type="Proteomes" id="UP000076154"/>
    </source>
</evidence>
<dbReference type="Proteomes" id="UP000076154">
    <property type="component" value="Unassembled WGS sequence"/>
</dbReference>